<dbReference type="InterPro" id="IPR036265">
    <property type="entry name" value="HIT-like_sf"/>
</dbReference>
<dbReference type="SUPFAM" id="SSF54197">
    <property type="entry name" value="HIT-like"/>
    <property type="match status" value="1"/>
</dbReference>
<evidence type="ECO:0000256" key="3">
    <source>
        <dbReference type="PROSITE-ProRule" id="PRU00464"/>
    </source>
</evidence>
<dbReference type="PANTHER" id="PTHR23089">
    <property type="entry name" value="HISTIDINE TRIAD HIT PROTEIN"/>
    <property type="match status" value="1"/>
</dbReference>
<dbReference type="InterPro" id="IPR011146">
    <property type="entry name" value="HIT-like"/>
</dbReference>
<evidence type="ECO:0000256" key="2">
    <source>
        <dbReference type="PIRSR" id="PIRSR601310-3"/>
    </source>
</evidence>
<gene>
    <name evidence="5" type="ORF">HMI46_04135</name>
</gene>
<evidence type="ECO:0000256" key="1">
    <source>
        <dbReference type="PIRSR" id="PIRSR601310-1"/>
    </source>
</evidence>
<dbReference type="Proteomes" id="UP000552038">
    <property type="component" value="Unassembled WGS sequence"/>
</dbReference>
<sequence>MDCIFCKIVEGTIPSKKVFENDTVVAFHDITPQAPVHILVIPKKHIATMNDAEGEDFALIGEIHRAAQQIARELGIAESGYRLINNCGKDSGQVVFHIHYHLLGGKQLGALVGPTA</sequence>
<dbReference type="CDD" id="cd01276">
    <property type="entry name" value="PKCI_related"/>
    <property type="match status" value="1"/>
</dbReference>
<dbReference type="GO" id="GO:0003824">
    <property type="term" value="F:catalytic activity"/>
    <property type="evidence" value="ECO:0007669"/>
    <property type="project" value="InterPro"/>
</dbReference>
<evidence type="ECO:0000313" key="6">
    <source>
        <dbReference type="Proteomes" id="UP000552038"/>
    </source>
</evidence>
<evidence type="ECO:0000313" key="5">
    <source>
        <dbReference type="EMBL" id="NOJ69741.1"/>
    </source>
</evidence>
<feature type="domain" description="HIT" evidence="4">
    <location>
        <begin position="4"/>
        <end position="116"/>
    </location>
</feature>
<dbReference type="EMBL" id="JABFOR010000003">
    <property type="protein sequence ID" value="NOJ69741.1"/>
    <property type="molecule type" value="Genomic_DNA"/>
</dbReference>
<feature type="active site" description="Tele-AMP-histidine intermediate" evidence="1">
    <location>
        <position position="99"/>
    </location>
</feature>
<accession>A0AAP7DHK9</accession>
<dbReference type="RefSeq" id="WP_163975869.1">
    <property type="nucleotide sequence ID" value="NZ_JABFOR010000003.1"/>
</dbReference>
<dbReference type="AlphaFoldDB" id="A0AAP7DHK9"/>
<name>A0AAP7DHK9_PAEAL</name>
<feature type="short sequence motif" description="Histidine triad motif" evidence="2 3">
    <location>
        <begin position="97"/>
        <end position="101"/>
    </location>
</feature>
<dbReference type="Gene3D" id="3.30.428.10">
    <property type="entry name" value="HIT-like"/>
    <property type="match status" value="1"/>
</dbReference>
<dbReference type="Pfam" id="PF01230">
    <property type="entry name" value="HIT"/>
    <property type="match status" value="1"/>
</dbReference>
<dbReference type="PROSITE" id="PS51084">
    <property type="entry name" value="HIT_2"/>
    <property type="match status" value="1"/>
</dbReference>
<reference evidence="5 6" key="1">
    <citation type="submission" date="2020-05" db="EMBL/GenBank/DDBJ databases">
        <title>Whole genome sequencing and identification of novel metabolites from Paenibacillus alvei strain JR949.</title>
        <authorList>
            <person name="Rajendhran J."/>
            <person name="Sree Pranav P."/>
            <person name="Mahalakshmi B."/>
            <person name="Karthikeyan R."/>
        </authorList>
    </citation>
    <scope>NUCLEOTIDE SEQUENCE [LARGE SCALE GENOMIC DNA]</scope>
    <source>
        <strain evidence="5 6">JR949</strain>
    </source>
</reference>
<protein>
    <submittedName>
        <fullName evidence="5">Histidine triad nucleotide-binding protein</fullName>
    </submittedName>
</protein>
<comment type="caution">
    <text evidence="5">The sequence shown here is derived from an EMBL/GenBank/DDBJ whole genome shotgun (WGS) entry which is preliminary data.</text>
</comment>
<evidence type="ECO:0000259" key="4">
    <source>
        <dbReference type="PROSITE" id="PS51084"/>
    </source>
</evidence>
<dbReference type="InterPro" id="IPR001310">
    <property type="entry name" value="Histidine_triad_HIT"/>
</dbReference>
<organism evidence="5 6">
    <name type="scientific">Paenibacillus alvei</name>
    <name type="common">Bacillus alvei</name>
    <dbReference type="NCBI Taxonomy" id="44250"/>
    <lineage>
        <taxon>Bacteria</taxon>
        <taxon>Bacillati</taxon>
        <taxon>Bacillota</taxon>
        <taxon>Bacilli</taxon>
        <taxon>Bacillales</taxon>
        <taxon>Paenibacillaceae</taxon>
        <taxon>Paenibacillus</taxon>
    </lineage>
</organism>
<proteinExistence type="predicted"/>
<dbReference type="PRINTS" id="PR00332">
    <property type="entry name" value="HISTRIAD"/>
</dbReference>